<dbReference type="Pfam" id="PF07679">
    <property type="entry name" value="I-set"/>
    <property type="match status" value="1"/>
</dbReference>
<evidence type="ECO:0000313" key="5">
    <source>
        <dbReference type="Proteomes" id="UP000824540"/>
    </source>
</evidence>
<dbReference type="InterPro" id="IPR036179">
    <property type="entry name" value="Ig-like_dom_sf"/>
</dbReference>
<dbReference type="InterPro" id="IPR013783">
    <property type="entry name" value="Ig-like_fold"/>
</dbReference>
<dbReference type="SMART" id="SM00409">
    <property type="entry name" value="IG"/>
    <property type="match status" value="4"/>
</dbReference>
<dbReference type="Proteomes" id="UP000824540">
    <property type="component" value="Unassembled WGS sequence"/>
</dbReference>
<sequence length="413" mass="46641">MLLLAILLGTTVCMTGVQCQKDEVLVEAGSLAVLPVQNTVWRIEQSGLEFRGVGPAQRSRCPHSEFGKGDFNLHIEGVRPEDGGEYICRFSRGGWEEKKHVFLWVIQVSVSPPLPLEGSEVAVACNVTPWPDWASVSWKLDGTPVSQQQKQRRARNMKEQKILSVSPQDVGNWTCTVRLRGKEGKATQMLSMRGISSPLKDMTPVYAAVGSSAVLPCVYTKGLALEKTSWERKRNGESSFNPVLRPPIPSPKRPLWDRSLWLESVEQQDEGMYRCSGEVEGRILQRHLLLVTAQVRSMVPVKPNAPVTLTCDVSNDTGVTGYEWVRVTYNLNGTQTVNEKQKSKTLKIQKMTEEFSGEWADLRVNRQEDLHPKRKMILQYPALETIVHSTSNAREKRERNRVREKEQVHQTEI</sequence>
<feature type="chain" id="PRO_5035899510" description="Ig-like domain-containing protein" evidence="2">
    <location>
        <begin position="20"/>
        <end position="413"/>
    </location>
</feature>
<dbReference type="SMART" id="SM00408">
    <property type="entry name" value="IGc2"/>
    <property type="match status" value="3"/>
</dbReference>
<dbReference type="GO" id="GO:0042289">
    <property type="term" value="F:MHC class II protein binding"/>
    <property type="evidence" value="ECO:0007669"/>
    <property type="project" value="TreeGrafter"/>
</dbReference>
<reference evidence="4" key="1">
    <citation type="thesis" date="2021" institute="BYU ScholarsArchive" country="Provo, UT, USA">
        <title>Applications of and Algorithms for Genome Assembly and Genomic Analyses with an Emphasis on Marine Teleosts.</title>
        <authorList>
            <person name="Pickett B.D."/>
        </authorList>
    </citation>
    <scope>NUCLEOTIDE SEQUENCE</scope>
    <source>
        <strain evidence="4">HI-2016</strain>
    </source>
</reference>
<evidence type="ECO:0000256" key="2">
    <source>
        <dbReference type="SAM" id="SignalP"/>
    </source>
</evidence>
<organism evidence="4 5">
    <name type="scientific">Albula glossodonta</name>
    <name type="common">roundjaw bonefish</name>
    <dbReference type="NCBI Taxonomy" id="121402"/>
    <lineage>
        <taxon>Eukaryota</taxon>
        <taxon>Metazoa</taxon>
        <taxon>Chordata</taxon>
        <taxon>Craniata</taxon>
        <taxon>Vertebrata</taxon>
        <taxon>Euteleostomi</taxon>
        <taxon>Actinopterygii</taxon>
        <taxon>Neopterygii</taxon>
        <taxon>Teleostei</taxon>
        <taxon>Albuliformes</taxon>
        <taxon>Albulidae</taxon>
        <taxon>Albula</taxon>
    </lineage>
</organism>
<keyword evidence="5" id="KW-1185">Reference proteome</keyword>
<dbReference type="Gene3D" id="2.60.40.10">
    <property type="entry name" value="Immunoglobulins"/>
    <property type="match status" value="4"/>
</dbReference>
<name>A0A8T2P5Q4_9TELE</name>
<dbReference type="GO" id="GO:0035723">
    <property type="term" value="P:interleukin-15-mediated signaling pathway"/>
    <property type="evidence" value="ECO:0007669"/>
    <property type="project" value="TreeGrafter"/>
</dbReference>
<dbReference type="GO" id="GO:0042110">
    <property type="term" value="P:T cell activation"/>
    <property type="evidence" value="ECO:0007669"/>
    <property type="project" value="TreeGrafter"/>
</dbReference>
<dbReference type="InterPro" id="IPR003599">
    <property type="entry name" value="Ig_sub"/>
</dbReference>
<feature type="domain" description="Ig-like" evidence="3">
    <location>
        <begin position="117"/>
        <end position="191"/>
    </location>
</feature>
<feature type="signal peptide" evidence="2">
    <location>
        <begin position="1"/>
        <end position="19"/>
    </location>
</feature>
<dbReference type="SUPFAM" id="SSF48726">
    <property type="entry name" value="Immunoglobulin"/>
    <property type="match status" value="3"/>
</dbReference>
<comment type="caution">
    <text evidence="4">The sequence shown here is derived from an EMBL/GenBank/DDBJ whole genome shotgun (WGS) entry which is preliminary data.</text>
</comment>
<dbReference type="InterPro" id="IPR007110">
    <property type="entry name" value="Ig-like_dom"/>
</dbReference>
<keyword evidence="2" id="KW-0732">Signal</keyword>
<dbReference type="PROSITE" id="PS50835">
    <property type="entry name" value="IG_LIKE"/>
    <property type="match status" value="2"/>
</dbReference>
<dbReference type="CDD" id="cd00096">
    <property type="entry name" value="Ig"/>
    <property type="match status" value="1"/>
</dbReference>
<gene>
    <name evidence="4" type="ORF">JZ751_009482</name>
</gene>
<dbReference type="EMBL" id="JAFBMS010000018">
    <property type="protein sequence ID" value="KAG9344942.1"/>
    <property type="molecule type" value="Genomic_DNA"/>
</dbReference>
<protein>
    <recommendedName>
        <fullName evidence="3">Ig-like domain-containing protein</fullName>
    </recommendedName>
</protein>
<dbReference type="PANTHER" id="PTHR11422:SF12">
    <property type="entry name" value="MICROFIBRIL-ASSOCIATED GLYCOPROTEIN 3"/>
    <property type="match status" value="1"/>
</dbReference>
<dbReference type="GO" id="GO:0070374">
    <property type="term" value="P:positive regulation of ERK1 and ERK2 cascade"/>
    <property type="evidence" value="ECO:0007669"/>
    <property type="project" value="TreeGrafter"/>
</dbReference>
<dbReference type="PANTHER" id="PTHR11422">
    <property type="entry name" value="T-CELL SURFACE GLYCOPROTEIN CD4"/>
    <property type="match status" value="1"/>
</dbReference>
<evidence type="ECO:0000313" key="4">
    <source>
        <dbReference type="EMBL" id="KAG9344942.1"/>
    </source>
</evidence>
<proteinExistence type="predicted"/>
<feature type="domain" description="Ig-like" evidence="3">
    <location>
        <begin position="198"/>
        <end position="275"/>
    </location>
</feature>
<feature type="region of interest" description="Disordered" evidence="1">
    <location>
        <begin position="389"/>
        <end position="413"/>
    </location>
</feature>
<evidence type="ECO:0000256" key="1">
    <source>
        <dbReference type="SAM" id="MobiDB-lite"/>
    </source>
</evidence>
<evidence type="ECO:0000259" key="3">
    <source>
        <dbReference type="PROSITE" id="PS50835"/>
    </source>
</evidence>
<dbReference type="GO" id="GO:0009897">
    <property type="term" value="C:external side of plasma membrane"/>
    <property type="evidence" value="ECO:0007669"/>
    <property type="project" value="TreeGrafter"/>
</dbReference>
<dbReference type="GO" id="GO:1990782">
    <property type="term" value="F:protein tyrosine kinase binding"/>
    <property type="evidence" value="ECO:0007669"/>
    <property type="project" value="TreeGrafter"/>
</dbReference>
<dbReference type="GO" id="GO:0045121">
    <property type="term" value="C:membrane raft"/>
    <property type="evidence" value="ECO:0007669"/>
    <property type="project" value="TreeGrafter"/>
</dbReference>
<dbReference type="InterPro" id="IPR003598">
    <property type="entry name" value="Ig_sub2"/>
</dbReference>
<dbReference type="InterPro" id="IPR013098">
    <property type="entry name" value="Ig_I-set"/>
</dbReference>
<dbReference type="OrthoDB" id="9937043at2759"/>
<accession>A0A8T2P5Q4</accession>
<feature type="compositionally biased region" description="Basic and acidic residues" evidence="1">
    <location>
        <begin position="393"/>
        <end position="413"/>
    </location>
</feature>
<dbReference type="AlphaFoldDB" id="A0A8T2P5Q4"/>